<keyword evidence="2" id="KW-1185">Reference proteome</keyword>
<dbReference type="EMBL" id="JAOYFB010000001">
    <property type="protein sequence ID" value="KAK4004913.1"/>
    <property type="molecule type" value="Genomic_DNA"/>
</dbReference>
<evidence type="ECO:0000313" key="1">
    <source>
        <dbReference type="EMBL" id="KAK4004913.1"/>
    </source>
</evidence>
<proteinExistence type="predicted"/>
<accession>A0ABQ9YW82</accession>
<protein>
    <submittedName>
        <fullName evidence="1">Uncharacterized protein</fullName>
    </submittedName>
</protein>
<evidence type="ECO:0000313" key="2">
    <source>
        <dbReference type="Proteomes" id="UP001234178"/>
    </source>
</evidence>
<reference evidence="1 2" key="1">
    <citation type="journal article" date="2023" name="Nucleic Acids Res.">
        <title>The hologenome of Daphnia magna reveals possible DNA methylation and microbiome-mediated evolution of the host genome.</title>
        <authorList>
            <person name="Chaturvedi A."/>
            <person name="Li X."/>
            <person name="Dhandapani V."/>
            <person name="Marshall H."/>
            <person name="Kissane S."/>
            <person name="Cuenca-Cambronero M."/>
            <person name="Asole G."/>
            <person name="Calvet F."/>
            <person name="Ruiz-Romero M."/>
            <person name="Marangio P."/>
            <person name="Guigo R."/>
            <person name="Rago D."/>
            <person name="Mirbahai L."/>
            <person name="Eastwood N."/>
            <person name="Colbourne J.K."/>
            <person name="Zhou J."/>
            <person name="Mallon E."/>
            <person name="Orsini L."/>
        </authorList>
    </citation>
    <scope>NUCLEOTIDE SEQUENCE [LARGE SCALE GENOMIC DNA]</scope>
    <source>
        <strain evidence="1">LRV0_1</strain>
    </source>
</reference>
<name>A0ABQ9YW82_9CRUS</name>
<gene>
    <name evidence="1" type="ORF">OUZ56_006641</name>
</gene>
<sequence length="56" mass="6446">MMMPSFYLQLNTFGNKHFDRTDALRRRLSMKFLSTMNFCDCSSLSSTGPRCANSTK</sequence>
<comment type="caution">
    <text evidence="1">The sequence shown here is derived from an EMBL/GenBank/DDBJ whole genome shotgun (WGS) entry which is preliminary data.</text>
</comment>
<organism evidence="1 2">
    <name type="scientific">Daphnia magna</name>
    <dbReference type="NCBI Taxonomy" id="35525"/>
    <lineage>
        <taxon>Eukaryota</taxon>
        <taxon>Metazoa</taxon>
        <taxon>Ecdysozoa</taxon>
        <taxon>Arthropoda</taxon>
        <taxon>Crustacea</taxon>
        <taxon>Branchiopoda</taxon>
        <taxon>Diplostraca</taxon>
        <taxon>Cladocera</taxon>
        <taxon>Anomopoda</taxon>
        <taxon>Daphniidae</taxon>
        <taxon>Daphnia</taxon>
    </lineage>
</organism>
<dbReference type="Proteomes" id="UP001234178">
    <property type="component" value="Unassembled WGS sequence"/>
</dbReference>